<accession>A0ABW6T2X9</accession>
<organism evidence="1 2">
    <name type="scientific">Microtetraspora malaysiensis</name>
    <dbReference type="NCBI Taxonomy" id="161358"/>
    <lineage>
        <taxon>Bacteria</taxon>
        <taxon>Bacillati</taxon>
        <taxon>Actinomycetota</taxon>
        <taxon>Actinomycetes</taxon>
        <taxon>Streptosporangiales</taxon>
        <taxon>Streptosporangiaceae</taxon>
        <taxon>Microtetraspora</taxon>
    </lineage>
</organism>
<name>A0ABW6T2X9_9ACTN</name>
<keyword evidence="2" id="KW-1185">Reference proteome</keyword>
<dbReference type="RefSeq" id="WP_387417804.1">
    <property type="nucleotide sequence ID" value="NZ_JBIASD010000051.1"/>
</dbReference>
<dbReference type="EMBL" id="JBIASD010000051">
    <property type="protein sequence ID" value="MFF3671636.1"/>
    <property type="molecule type" value="Genomic_DNA"/>
</dbReference>
<proteinExistence type="predicted"/>
<dbReference type="Proteomes" id="UP001602013">
    <property type="component" value="Unassembled WGS sequence"/>
</dbReference>
<protein>
    <submittedName>
        <fullName evidence="1">Uncharacterized protein</fullName>
    </submittedName>
</protein>
<evidence type="ECO:0000313" key="2">
    <source>
        <dbReference type="Proteomes" id="UP001602013"/>
    </source>
</evidence>
<comment type="caution">
    <text evidence="1">The sequence shown here is derived from an EMBL/GenBank/DDBJ whole genome shotgun (WGS) entry which is preliminary data.</text>
</comment>
<evidence type="ECO:0000313" key="1">
    <source>
        <dbReference type="EMBL" id="MFF3671636.1"/>
    </source>
</evidence>
<sequence>MLGLVGNSGLVEPNDELLLSILDAIDWLRREGGAGREIKGH</sequence>
<reference evidence="1 2" key="1">
    <citation type="submission" date="2024-10" db="EMBL/GenBank/DDBJ databases">
        <title>The Natural Products Discovery Center: Release of the First 8490 Sequenced Strains for Exploring Actinobacteria Biosynthetic Diversity.</title>
        <authorList>
            <person name="Kalkreuter E."/>
            <person name="Kautsar S.A."/>
            <person name="Yang D."/>
            <person name="Bader C.D."/>
            <person name="Teijaro C.N."/>
            <person name="Fluegel L."/>
            <person name="Davis C.M."/>
            <person name="Simpson J.R."/>
            <person name="Lauterbach L."/>
            <person name="Steele A.D."/>
            <person name="Gui C."/>
            <person name="Meng S."/>
            <person name="Li G."/>
            <person name="Viehrig K."/>
            <person name="Ye F."/>
            <person name="Su P."/>
            <person name="Kiefer A.F."/>
            <person name="Nichols A."/>
            <person name="Cepeda A.J."/>
            <person name="Yan W."/>
            <person name="Fan B."/>
            <person name="Jiang Y."/>
            <person name="Adhikari A."/>
            <person name="Zheng C.-J."/>
            <person name="Schuster L."/>
            <person name="Cowan T.M."/>
            <person name="Smanski M.J."/>
            <person name="Chevrette M.G."/>
            <person name="De Carvalho L.P.S."/>
            <person name="Shen B."/>
        </authorList>
    </citation>
    <scope>NUCLEOTIDE SEQUENCE [LARGE SCALE GENOMIC DNA]</scope>
    <source>
        <strain evidence="1 2">NPDC002173</strain>
    </source>
</reference>
<gene>
    <name evidence="1" type="ORF">ACFYXI_39245</name>
</gene>